<evidence type="ECO:0000313" key="3">
    <source>
        <dbReference type="Proteomes" id="UP000501705"/>
    </source>
</evidence>
<evidence type="ECO:0000256" key="1">
    <source>
        <dbReference type="SAM" id="MobiDB-lite"/>
    </source>
</evidence>
<dbReference type="InterPro" id="IPR049747">
    <property type="entry name" value="SCO2522-like"/>
</dbReference>
<feature type="region of interest" description="Disordered" evidence="1">
    <location>
        <begin position="143"/>
        <end position="164"/>
    </location>
</feature>
<proteinExistence type="predicted"/>
<evidence type="ECO:0000313" key="2">
    <source>
        <dbReference type="EMBL" id="QIS01249.1"/>
    </source>
</evidence>
<dbReference type="NCBIfam" id="NF040566">
    <property type="entry name" value="SCO2522_fam"/>
    <property type="match status" value="1"/>
</dbReference>
<accession>A0A6G9XK23</accession>
<gene>
    <name evidence="2" type="ORF">F5X71_01985</name>
</gene>
<protein>
    <submittedName>
        <fullName evidence="2">Uncharacterized protein</fullName>
    </submittedName>
</protein>
<sequence length="335" mass="36837">MMDYSERGEQVQIEQVPLSHLSLEVGHFSVYQIAHDMDQVLRRLRAIVPLVDTFIAAARAEFGSRVRVSTCYVLDDYTEPNTDPRAVLGKLLTAADETGLRIDYLARQSGCAVVVPRGDGVPSGAPIQLAELVAASLVAESGVSSSPGDRPAAAASGWLSNGRRSVDEPAQQTWMVPFRPAQEFGHGDHSIFLDVRLWTRSAETVNGRTETRIRWSVPMLVAVWQLLRLGVLRRGGAAVVRPQLCAPEAGFPNHWQELPEIIQLAADAPPFAAYRTMSIVPKNRVALVHSIQMILDHLDLDRAVVDQLIARGAAEQVPVTVPRKLSDRVSHLLWE</sequence>
<organism evidence="2 3">
    <name type="scientific">Nocardia brasiliensis</name>
    <dbReference type="NCBI Taxonomy" id="37326"/>
    <lineage>
        <taxon>Bacteria</taxon>
        <taxon>Bacillati</taxon>
        <taxon>Actinomycetota</taxon>
        <taxon>Actinomycetes</taxon>
        <taxon>Mycobacteriales</taxon>
        <taxon>Nocardiaceae</taxon>
        <taxon>Nocardia</taxon>
    </lineage>
</organism>
<dbReference type="AlphaFoldDB" id="A0A6G9XK23"/>
<dbReference type="Proteomes" id="UP000501705">
    <property type="component" value="Chromosome"/>
</dbReference>
<reference evidence="2 3" key="1">
    <citation type="journal article" date="2019" name="ACS Chem. Biol.">
        <title>Identification and Mobilization of a Cryptic Antibiotic Biosynthesis Gene Locus from a Human-Pathogenic Nocardia Isolate.</title>
        <authorList>
            <person name="Herisse M."/>
            <person name="Ishida K."/>
            <person name="Porter J.L."/>
            <person name="Howden B."/>
            <person name="Hertweck C."/>
            <person name="Stinear T.P."/>
            <person name="Pidot S.J."/>
        </authorList>
    </citation>
    <scope>NUCLEOTIDE SEQUENCE [LARGE SCALE GENOMIC DNA]</scope>
    <source>
        <strain evidence="2 3">AUSMDU00024985</strain>
    </source>
</reference>
<dbReference type="EMBL" id="CP046171">
    <property type="protein sequence ID" value="QIS01249.1"/>
    <property type="molecule type" value="Genomic_DNA"/>
</dbReference>
<name>A0A6G9XK23_NOCBR</name>